<evidence type="ECO:0000313" key="2">
    <source>
        <dbReference type="Proteomes" id="UP001432027"/>
    </source>
</evidence>
<evidence type="ECO:0000313" key="1">
    <source>
        <dbReference type="EMBL" id="GMT02023.1"/>
    </source>
</evidence>
<keyword evidence="2" id="KW-1185">Reference proteome</keyword>
<feature type="non-terminal residue" evidence="1">
    <location>
        <position position="1"/>
    </location>
</feature>
<sequence length="102" mass="12052">QVRKRELHFTMNLANQTEYFELKNCNNSIVQPCNKMKRRNNREVDKYQRHVDVSKLHQDGAGAITNRAADLLSRFNMERLFFYSSAFSRNSSCCLCNHSKIY</sequence>
<feature type="non-terminal residue" evidence="1">
    <location>
        <position position="102"/>
    </location>
</feature>
<name>A0AAV5U6E6_9BILA</name>
<accession>A0AAV5U6E6</accession>
<dbReference type="AlphaFoldDB" id="A0AAV5U6E6"/>
<dbReference type="Proteomes" id="UP001432027">
    <property type="component" value="Unassembled WGS sequence"/>
</dbReference>
<reference evidence="1" key="1">
    <citation type="submission" date="2023-10" db="EMBL/GenBank/DDBJ databases">
        <title>Genome assembly of Pristionchus species.</title>
        <authorList>
            <person name="Yoshida K."/>
            <person name="Sommer R.J."/>
        </authorList>
    </citation>
    <scope>NUCLEOTIDE SEQUENCE</scope>
    <source>
        <strain evidence="1">RS0144</strain>
    </source>
</reference>
<protein>
    <submittedName>
        <fullName evidence="1">Uncharacterized protein</fullName>
    </submittedName>
</protein>
<dbReference type="EMBL" id="BTSX01000005">
    <property type="protein sequence ID" value="GMT02023.1"/>
    <property type="molecule type" value="Genomic_DNA"/>
</dbReference>
<organism evidence="1 2">
    <name type="scientific">Pristionchus entomophagus</name>
    <dbReference type="NCBI Taxonomy" id="358040"/>
    <lineage>
        <taxon>Eukaryota</taxon>
        <taxon>Metazoa</taxon>
        <taxon>Ecdysozoa</taxon>
        <taxon>Nematoda</taxon>
        <taxon>Chromadorea</taxon>
        <taxon>Rhabditida</taxon>
        <taxon>Rhabditina</taxon>
        <taxon>Diplogasteromorpha</taxon>
        <taxon>Diplogasteroidea</taxon>
        <taxon>Neodiplogasteridae</taxon>
        <taxon>Pristionchus</taxon>
    </lineage>
</organism>
<comment type="caution">
    <text evidence="1">The sequence shown here is derived from an EMBL/GenBank/DDBJ whole genome shotgun (WGS) entry which is preliminary data.</text>
</comment>
<proteinExistence type="predicted"/>
<gene>
    <name evidence="1" type="ORF">PENTCL1PPCAC_24197</name>
</gene>